<dbReference type="AlphaFoldDB" id="A0A0E9WFG6"/>
<dbReference type="EMBL" id="GBXM01019428">
    <property type="protein sequence ID" value="JAH89149.1"/>
    <property type="molecule type" value="Transcribed_RNA"/>
</dbReference>
<feature type="chain" id="PRO_5002434547" evidence="1">
    <location>
        <begin position="19"/>
        <end position="60"/>
    </location>
</feature>
<feature type="signal peptide" evidence="1">
    <location>
        <begin position="1"/>
        <end position="18"/>
    </location>
</feature>
<protein>
    <submittedName>
        <fullName evidence="2">Uncharacterized protein</fullName>
    </submittedName>
</protein>
<keyword evidence="1" id="KW-0732">Signal</keyword>
<evidence type="ECO:0000313" key="2">
    <source>
        <dbReference type="EMBL" id="JAH89149.1"/>
    </source>
</evidence>
<organism evidence="2">
    <name type="scientific">Anguilla anguilla</name>
    <name type="common">European freshwater eel</name>
    <name type="synonym">Muraena anguilla</name>
    <dbReference type="NCBI Taxonomy" id="7936"/>
    <lineage>
        <taxon>Eukaryota</taxon>
        <taxon>Metazoa</taxon>
        <taxon>Chordata</taxon>
        <taxon>Craniata</taxon>
        <taxon>Vertebrata</taxon>
        <taxon>Euteleostomi</taxon>
        <taxon>Actinopterygii</taxon>
        <taxon>Neopterygii</taxon>
        <taxon>Teleostei</taxon>
        <taxon>Anguilliformes</taxon>
        <taxon>Anguillidae</taxon>
        <taxon>Anguilla</taxon>
    </lineage>
</organism>
<reference evidence="2" key="1">
    <citation type="submission" date="2014-11" db="EMBL/GenBank/DDBJ databases">
        <authorList>
            <person name="Amaro Gonzalez C."/>
        </authorList>
    </citation>
    <scope>NUCLEOTIDE SEQUENCE</scope>
</reference>
<name>A0A0E9WFG6_ANGAN</name>
<accession>A0A0E9WFG6</accession>
<evidence type="ECO:0000256" key="1">
    <source>
        <dbReference type="SAM" id="SignalP"/>
    </source>
</evidence>
<proteinExistence type="predicted"/>
<reference evidence="2" key="2">
    <citation type="journal article" date="2015" name="Fish Shellfish Immunol.">
        <title>Early steps in the European eel (Anguilla anguilla)-Vibrio vulnificus interaction in the gills: Role of the RtxA13 toxin.</title>
        <authorList>
            <person name="Callol A."/>
            <person name="Pajuelo D."/>
            <person name="Ebbesson L."/>
            <person name="Teles M."/>
            <person name="MacKenzie S."/>
            <person name="Amaro C."/>
        </authorList>
    </citation>
    <scope>NUCLEOTIDE SEQUENCE</scope>
</reference>
<sequence length="60" mass="6627">MCSHCLWCLSPSINPVNCLLIIVFCIPPAEESSCAFSLRFRSPPLIIMPSTSDVRSNICL</sequence>